<name>A0A327PWK7_9BACT</name>
<accession>A0A327PWK7</accession>
<evidence type="ECO:0000313" key="1">
    <source>
        <dbReference type="EMBL" id="RAI95342.1"/>
    </source>
</evidence>
<keyword evidence="2" id="KW-1185">Reference proteome</keyword>
<dbReference type="OrthoDB" id="827915at2"/>
<comment type="caution">
    <text evidence="1">The sequence shown here is derived from an EMBL/GenBank/DDBJ whole genome shotgun (WGS) entry which is preliminary data.</text>
</comment>
<dbReference type="RefSeq" id="WP_111610013.1">
    <property type="nucleotide sequence ID" value="NZ_QLLK01000001.1"/>
</dbReference>
<organism evidence="1 2">
    <name type="scientific">Algoriphagus yeomjeoni</name>
    <dbReference type="NCBI Taxonomy" id="291403"/>
    <lineage>
        <taxon>Bacteria</taxon>
        <taxon>Pseudomonadati</taxon>
        <taxon>Bacteroidota</taxon>
        <taxon>Cytophagia</taxon>
        <taxon>Cytophagales</taxon>
        <taxon>Cyclobacteriaceae</taxon>
        <taxon>Algoriphagus</taxon>
    </lineage>
</organism>
<proteinExistence type="predicted"/>
<dbReference type="AlphaFoldDB" id="A0A327PWK7"/>
<reference evidence="1 2" key="1">
    <citation type="submission" date="2018-06" db="EMBL/GenBank/DDBJ databases">
        <title>Genomic Encyclopedia of Archaeal and Bacterial Type Strains, Phase II (KMG-II): from individual species to whole genera.</title>
        <authorList>
            <person name="Goeker M."/>
        </authorList>
    </citation>
    <scope>NUCLEOTIDE SEQUENCE [LARGE SCALE GENOMIC DNA]</scope>
    <source>
        <strain evidence="1 2">DSM 23446</strain>
    </source>
</reference>
<evidence type="ECO:0000313" key="2">
    <source>
        <dbReference type="Proteomes" id="UP000249610"/>
    </source>
</evidence>
<protein>
    <submittedName>
        <fullName evidence="1">Uncharacterized protein</fullName>
    </submittedName>
</protein>
<gene>
    <name evidence="1" type="ORF">LV83_00593</name>
</gene>
<dbReference type="EMBL" id="QLLK01000001">
    <property type="protein sequence ID" value="RAI95342.1"/>
    <property type="molecule type" value="Genomic_DNA"/>
</dbReference>
<sequence length="140" mass="16375">MWKLILLLLFWFLPQLPTSDYVVLIVDDCQLAKYVERGENPKRFFIALHYKDERGLVTLGHNYIYPEDKPATMTMSYPKILQSNPIFTSDINDLLSWAKLAINKKKIFILLSSDYCSGKRFVSNQSFMLYEVKIGLELNE</sequence>
<dbReference type="Proteomes" id="UP000249610">
    <property type="component" value="Unassembled WGS sequence"/>
</dbReference>